<evidence type="ECO:0000313" key="4">
    <source>
        <dbReference type="Proteomes" id="UP000076480"/>
    </source>
</evidence>
<dbReference type="InterPro" id="IPR050900">
    <property type="entry name" value="Transposase_IS3/IS150/IS904"/>
</dbReference>
<dbReference type="Pfam" id="PF13333">
    <property type="entry name" value="rve_2"/>
    <property type="match status" value="1"/>
</dbReference>
<dbReference type="InterPro" id="IPR012337">
    <property type="entry name" value="RNaseH-like_sf"/>
</dbReference>
<dbReference type="PANTHER" id="PTHR46889:SF5">
    <property type="entry name" value="INTEGRASE PROTEIN"/>
    <property type="match status" value="1"/>
</dbReference>
<feature type="domain" description="Integrase catalytic" evidence="2">
    <location>
        <begin position="110"/>
        <end position="276"/>
    </location>
</feature>
<dbReference type="InterPro" id="IPR048020">
    <property type="entry name" value="Transpos_IS3"/>
</dbReference>
<dbReference type="Pfam" id="PF00665">
    <property type="entry name" value="rve"/>
    <property type="match status" value="1"/>
</dbReference>
<dbReference type="InterPro" id="IPR001584">
    <property type="entry name" value="Integrase_cat-core"/>
</dbReference>
<dbReference type="PATRIC" id="fig|33960.6.peg.622"/>
<dbReference type="Gene3D" id="3.30.420.10">
    <property type="entry name" value="Ribonuclease H-like superfamily/Ribonuclease H"/>
    <property type="match status" value="1"/>
</dbReference>
<proteinExistence type="predicted"/>
<protein>
    <submittedName>
        <fullName evidence="3">Transposase</fullName>
    </submittedName>
</protein>
<comment type="caution">
    <text evidence="3">The sequence shown here is derived from an EMBL/GenBank/DDBJ whole genome shotgun (WGS) entry which is preliminary data.</text>
</comment>
<dbReference type="GO" id="GO:0003676">
    <property type="term" value="F:nucleic acid binding"/>
    <property type="evidence" value="ECO:0007669"/>
    <property type="project" value="InterPro"/>
</dbReference>
<comment type="function">
    <text evidence="1">Involved in the transposition of the insertion sequence.</text>
</comment>
<evidence type="ECO:0000259" key="2">
    <source>
        <dbReference type="PROSITE" id="PS50994"/>
    </source>
</evidence>
<evidence type="ECO:0000256" key="1">
    <source>
        <dbReference type="ARBA" id="ARBA00002286"/>
    </source>
</evidence>
<dbReference type="GO" id="GO:0015074">
    <property type="term" value="P:DNA integration"/>
    <property type="evidence" value="ECO:0007669"/>
    <property type="project" value="InterPro"/>
</dbReference>
<dbReference type="InterPro" id="IPR025948">
    <property type="entry name" value="HTH-like_dom"/>
</dbReference>
<dbReference type="EMBL" id="JYDC01000014">
    <property type="protein sequence ID" value="KZL43124.1"/>
    <property type="molecule type" value="Genomic_DNA"/>
</dbReference>
<dbReference type="NCBIfam" id="NF033516">
    <property type="entry name" value="transpos_IS3"/>
    <property type="match status" value="1"/>
</dbReference>
<accession>A0A161VL61</accession>
<dbReference type="AlphaFoldDB" id="A0A161VL61"/>
<dbReference type="Proteomes" id="UP000076480">
    <property type="component" value="Unassembled WGS sequence"/>
</dbReference>
<evidence type="ECO:0000313" key="3">
    <source>
        <dbReference type="EMBL" id="KZL43124.1"/>
    </source>
</evidence>
<dbReference type="PROSITE" id="PS50994">
    <property type="entry name" value="INTEGRASE"/>
    <property type="match status" value="1"/>
</dbReference>
<organism evidence="3 4">
    <name type="scientific">Secundilactobacillus collinoides</name>
    <name type="common">Lactobacillus collinoides</name>
    <dbReference type="NCBI Taxonomy" id="33960"/>
    <lineage>
        <taxon>Bacteria</taxon>
        <taxon>Bacillati</taxon>
        <taxon>Bacillota</taxon>
        <taxon>Bacilli</taxon>
        <taxon>Lactobacillales</taxon>
        <taxon>Lactobacillaceae</taxon>
        <taxon>Secundilactobacillus</taxon>
    </lineage>
</organism>
<reference evidence="3 4" key="1">
    <citation type="submission" date="2015-02" db="EMBL/GenBank/DDBJ databases">
        <title>Draft genome sequence of Lactobacillus collinoides CUPV2371 isolated from a natural cider, the first genome sequence of a strain of this species.</title>
        <authorList>
            <person name="Puertas A.I."/>
            <person name="Spano G."/>
            <person name="Capozzi V."/>
            <person name="Lamontanara A."/>
            <person name="Orru L."/>
            <person name="Duenas M.T."/>
        </authorList>
    </citation>
    <scope>NUCLEOTIDE SEQUENCE [LARGE SCALE GENOMIC DNA]</scope>
    <source>
        <strain evidence="3 4">237</strain>
    </source>
</reference>
<dbReference type="SUPFAM" id="SSF53098">
    <property type="entry name" value="Ribonuclease H-like"/>
    <property type="match status" value="1"/>
</dbReference>
<keyword evidence="4" id="KW-1185">Reference proteome</keyword>
<dbReference type="InterPro" id="IPR036397">
    <property type="entry name" value="RNaseH_sf"/>
</dbReference>
<dbReference type="PANTHER" id="PTHR46889">
    <property type="entry name" value="TRANSPOSASE INSF FOR INSERTION SEQUENCE IS3B-RELATED"/>
    <property type="match status" value="1"/>
</dbReference>
<dbReference type="Pfam" id="PF13276">
    <property type="entry name" value="HTH_21"/>
    <property type="match status" value="1"/>
</dbReference>
<gene>
    <name evidence="3" type="ORF">TY91_01275</name>
</gene>
<name>A0A161VL61_SECCO</name>
<sequence>MLCKYTKVPRSSYYKWANGVRSKRTIDNEAIVDYMFKLEEEHDYIYGVESLTMYINTKTKYHAGHNKVRRLMKENGIEASIRKKKHDRHAEHKDQILANLLYDKDTGHHFNSGQSNQVWVTDCTELRYGSKSQYKLRLSAIKDLHDHSIIAWQIADTETSALVTDTLQLALKVTNGQKPKILHSDQGAAYTSGEYNTLLAGTGIKHSMSRAGTPGDNSPMEAFWSHMKDEFFAFKKTLSKDELFQQINEFMRWYNYERLQLTLNGMTPNEYRSHTVQKCA</sequence>